<dbReference type="InterPro" id="IPR025202">
    <property type="entry name" value="PLD-like_dom"/>
</dbReference>
<reference evidence="3" key="1">
    <citation type="journal article" date="2019" name="Int. J. Syst. Evol. Microbiol.">
        <title>The Global Catalogue of Microorganisms (GCM) 10K type strain sequencing project: providing services to taxonomists for standard genome sequencing and annotation.</title>
        <authorList>
            <consortium name="The Broad Institute Genomics Platform"/>
            <consortium name="The Broad Institute Genome Sequencing Center for Infectious Disease"/>
            <person name="Wu L."/>
            <person name="Ma J."/>
        </authorList>
    </citation>
    <scope>NUCLEOTIDE SEQUENCE [LARGE SCALE GENOMIC DNA]</scope>
    <source>
        <strain evidence="3">KCTC 12848</strain>
    </source>
</reference>
<dbReference type="EMBL" id="JBHUJD010000019">
    <property type="protein sequence ID" value="MFD2311508.1"/>
    <property type="molecule type" value="Genomic_DNA"/>
</dbReference>
<dbReference type="SMART" id="SM00155">
    <property type="entry name" value="PLDc"/>
    <property type="match status" value="2"/>
</dbReference>
<dbReference type="InterPro" id="IPR001736">
    <property type="entry name" value="PLipase_D/transphosphatidylase"/>
</dbReference>
<feature type="domain" description="PLD phosphodiesterase" evidence="1">
    <location>
        <begin position="384"/>
        <end position="411"/>
    </location>
</feature>
<dbReference type="Proteomes" id="UP001597425">
    <property type="component" value="Unassembled WGS sequence"/>
</dbReference>
<dbReference type="RefSeq" id="WP_265722277.1">
    <property type="nucleotide sequence ID" value="NZ_JAPIVK010000021.1"/>
</dbReference>
<accession>A0ABW5EGS7</accession>
<comment type="caution">
    <text evidence="2">The sequence shown here is derived from an EMBL/GenBank/DDBJ whole genome shotgun (WGS) entry which is preliminary data.</text>
</comment>
<dbReference type="SUPFAM" id="SSF56024">
    <property type="entry name" value="Phospholipase D/nuclease"/>
    <property type="match status" value="2"/>
</dbReference>
<proteinExistence type="predicted"/>
<dbReference type="PANTHER" id="PTHR21248">
    <property type="entry name" value="CARDIOLIPIN SYNTHASE"/>
    <property type="match status" value="1"/>
</dbReference>
<dbReference type="PROSITE" id="PS50035">
    <property type="entry name" value="PLD"/>
    <property type="match status" value="2"/>
</dbReference>
<evidence type="ECO:0000313" key="3">
    <source>
        <dbReference type="Proteomes" id="UP001597425"/>
    </source>
</evidence>
<feature type="domain" description="PLD phosphodiesterase" evidence="1">
    <location>
        <begin position="144"/>
        <end position="171"/>
    </location>
</feature>
<dbReference type="PANTHER" id="PTHR21248:SF12">
    <property type="entry name" value="CARDIOLIPIN SYNTHASE C"/>
    <property type="match status" value="1"/>
</dbReference>
<dbReference type="CDD" id="cd09113">
    <property type="entry name" value="PLDc_ymdC_like_2"/>
    <property type="match status" value="1"/>
</dbReference>
<keyword evidence="3" id="KW-1185">Reference proteome</keyword>
<gene>
    <name evidence="2" type="ORF">ACFSKX_13860</name>
</gene>
<dbReference type="Pfam" id="PF13091">
    <property type="entry name" value="PLDc_2"/>
    <property type="match status" value="2"/>
</dbReference>
<organism evidence="2 3">
    <name type="scientific">Microbulbifer halophilus</name>
    <dbReference type="NCBI Taxonomy" id="453963"/>
    <lineage>
        <taxon>Bacteria</taxon>
        <taxon>Pseudomonadati</taxon>
        <taxon>Pseudomonadota</taxon>
        <taxon>Gammaproteobacteria</taxon>
        <taxon>Cellvibrionales</taxon>
        <taxon>Microbulbiferaceae</taxon>
        <taxon>Microbulbifer</taxon>
    </lineage>
</organism>
<protein>
    <submittedName>
        <fullName evidence="2">Phospholipase D family protein</fullName>
    </submittedName>
</protein>
<name>A0ABW5EGS7_9GAMM</name>
<evidence type="ECO:0000259" key="1">
    <source>
        <dbReference type="PROSITE" id="PS50035"/>
    </source>
</evidence>
<sequence>MTAPDAPSSNTLPPDPGSRLTRAIDREVRNRAPDQSGCHLLSEGLSAFATRVMLIREASISLDLQYYIYSGDTSGRIITGLLLVAADRGVRVRLLVDDLGTRIVNPRLLALDHHPNIEVRVFNPVEGHGRMRRGVAQALDLGRINHRMHNKLMVADGVAAVTGGRNIADGYFSSSRGQFLDVDVLAVGALVGDASAIFDDYWNSTASVPAPELLIADRDRYSLGDLRTHVCKYLSGSHGSELSRAAEKSTFSEELTNGRIPFEWGSARLFADPPQKATDPDSVPIEEYPGYQLEQIIRRSRRRLQISNPYLIPGEDGVRLFTGLLERGVQVEILTNGLATNDVAAVHGAYSRYRKPLLRAGVQLWELRPVAQQKQRKHWFRGESQASLHAKTFVLDKDRGFVGSINLDSRSTIRNTEIGLLIDSPAINRQLHGLFQAWVAPESAWRLALRQKDRIRWYASGDGGGTTVDEKEPKTSTWQRFLARALSWLPIESQI</sequence>
<dbReference type="CDD" id="cd09111">
    <property type="entry name" value="PLDc_ymdC_like_1"/>
    <property type="match status" value="1"/>
</dbReference>
<dbReference type="Gene3D" id="3.30.870.10">
    <property type="entry name" value="Endonuclease Chain A"/>
    <property type="match status" value="2"/>
</dbReference>
<evidence type="ECO:0000313" key="2">
    <source>
        <dbReference type="EMBL" id="MFD2311508.1"/>
    </source>
</evidence>